<dbReference type="FunFam" id="3.10.20.370:FF:000001">
    <property type="entry name" value="Retrovirus-related Pol polyprotein from transposon 17.6-like protein"/>
    <property type="match status" value="1"/>
</dbReference>
<proteinExistence type="predicted"/>
<evidence type="ECO:0000256" key="4">
    <source>
        <dbReference type="ARBA" id="ARBA00022759"/>
    </source>
</evidence>
<evidence type="ECO:0000256" key="3">
    <source>
        <dbReference type="ARBA" id="ARBA00022722"/>
    </source>
</evidence>
<sequence>WATFAIFLFSSFNKNNLQESYYLESSRIIQWLSTSTIACTRGRVSRVAEVCQVQNDVISANHEEGGRGGILLHLTDYAAELHLVHWNRKYRNLDEALGNKDGLTVLGIFIEATEKDNENMEPFLRLLEDVKDAGANVTGMGLDFALKDVLPEDLSKFYRYHGSLTTPSCNEVVFWTMFDTPVTASDRQLKEFRQLLAEDGSALVDNFRPPQNLGTRTVYVRAGAAFTTSSVLTVTAALIIQKLSQSSVTHPTDWVNSVVIVEKPDKSLRICIDPHDLNKAIKRPHHPMPTFDEAIQKHEGAKFFTKLYARHGYWSIVLDEKSSELTTFATPFGRFKFRRMPFGLISAQDEFQRRMEEAFEGVPGFSVIVDDIIVSGKSETEHDVNTQAALTRARERTVKLNKAKCILKSKSIPYFGHVISKDGIHPDPNKVNALKEMPRPRNREELQTLLGMLNYLSCYIPNLSSQNEPLRTLSKQQKFVWEEVHDNAFDTIKKSICSTIPPFNPSVGNLELQVDASKSGLGAVLIRNENIISFSSHSLNTTEQKYSQIEKELYAIVFGIRHFHQYLYGHSFVVVTDHKPLETLINRSMQNSSPRLQRMLLLIQPYDLTVIFRPGKEIPVPDTLSRLYLQSQDEKLKQGQSVEAQIHGKSWEPAVVLHKHELPRSYFVQTQDMKAYRRNRKYPQMTQI</sequence>
<evidence type="ECO:0000256" key="6">
    <source>
        <dbReference type="ARBA" id="ARBA00022918"/>
    </source>
</evidence>
<dbReference type="InterPro" id="IPR050951">
    <property type="entry name" value="Retrovirus_Pol_polyprotein"/>
</dbReference>
<dbReference type="InterPro" id="IPR043502">
    <property type="entry name" value="DNA/RNA_pol_sf"/>
</dbReference>
<dbReference type="EMBL" id="JAVRJZ010000004">
    <property type="protein sequence ID" value="KAK2724118.1"/>
    <property type="molecule type" value="Genomic_DNA"/>
</dbReference>
<keyword evidence="3" id="KW-0540">Nuclease</keyword>
<keyword evidence="5" id="KW-0378">Hydrolase</keyword>
<dbReference type="InterPro" id="IPR036398">
    <property type="entry name" value="CA_dom_sf"/>
</dbReference>
<dbReference type="GO" id="GO:0004519">
    <property type="term" value="F:endonuclease activity"/>
    <property type="evidence" value="ECO:0007669"/>
    <property type="project" value="UniProtKB-KW"/>
</dbReference>
<evidence type="ECO:0000313" key="9">
    <source>
        <dbReference type="Proteomes" id="UP001187531"/>
    </source>
</evidence>
<keyword evidence="2" id="KW-0548">Nucleotidyltransferase</keyword>
<dbReference type="CDD" id="cd01647">
    <property type="entry name" value="RT_LTR"/>
    <property type="match status" value="1"/>
</dbReference>
<reference evidence="8" key="1">
    <citation type="submission" date="2023-07" db="EMBL/GenBank/DDBJ databases">
        <title>Chromosome-level genome assembly of Artemia franciscana.</title>
        <authorList>
            <person name="Jo E."/>
        </authorList>
    </citation>
    <scope>NUCLEOTIDE SEQUENCE</scope>
    <source>
        <tissue evidence="8">Whole body</tissue>
    </source>
</reference>
<dbReference type="PANTHER" id="PTHR37984">
    <property type="entry name" value="PROTEIN CBG26694"/>
    <property type="match status" value="1"/>
</dbReference>
<evidence type="ECO:0000259" key="7">
    <source>
        <dbReference type="PROSITE" id="PS51144"/>
    </source>
</evidence>
<dbReference type="SUPFAM" id="SSF56672">
    <property type="entry name" value="DNA/RNA polymerases"/>
    <property type="match status" value="1"/>
</dbReference>
<dbReference type="Proteomes" id="UP001187531">
    <property type="component" value="Unassembled WGS sequence"/>
</dbReference>
<keyword evidence="6" id="KW-0695">RNA-directed DNA polymerase</keyword>
<dbReference type="Pfam" id="PF00078">
    <property type="entry name" value="RVT_1"/>
    <property type="match status" value="1"/>
</dbReference>
<dbReference type="CDD" id="cd09274">
    <property type="entry name" value="RNase_HI_RT_Ty3"/>
    <property type="match status" value="1"/>
</dbReference>
<keyword evidence="4" id="KW-0255">Endonuclease</keyword>
<keyword evidence="1" id="KW-0808">Transferase</keyword>
<dbReference type="InterPro" id="IPR001148">
    <property type="entry name" value="CA_dom"/>
</dbReference>
<dbReference type="Pfam" id="PF17917">
    <property type="entry name" value="RT_RNaseH"/>
    <property type="match status" value="1"/>
</dbReference>
<name>A0AA88I7R4_ARTSF</name>
<dbReference type="PROSITE" id="PS51144">
    <property type="entry name" value="ALPHA_CA_2"/>
    <property type="match status" value="1"/>
</dbReference>
<accession>A0AA88I7R4</accession>
<evidence type="ECO:0000313" key="8">
    <source>
        <dbReference type="EMBL" id="KAK2724118.1"/>
    </source>
</evidence>
<evidence type="ECO:0000256" key="1">
    <source>
        <dbReference type="ARBA" id="ARBA00022679"/>
    </source>
</evidence>
<organism evidence="8 9">
    <name type="scientific">Artemia franciscana</name>
    <name type="common">Brine shrimp</name>
    <name type="synonym">Artemia sanfranciscana</name>
    <dbReference type="NCBI Taxonomy" id="6661"/>
    <lineage>
        <taxon>Eukaryota</taxon>
        <taxon>Metazoa</taxon>
        <taxon>Ecdysozoa</taxon>
        <taxon>Arthropoda</taxon>
        <taxon>Crustacea</taxon>
        <taxon>Branchiopoda</taxon>
        <taxon>Anostraca</taxon>
        <taxon>Artemiidae</taxon>
        <taxon>Artemia</taxon>
    </lineage>
</organism>
<dbReference type="InterPro" id="IPR043128">
    <property type="entry name" value="Rev_trsase/Diguanyl_cyclase"/>
</dbReference>
<dbReference type="AlphaFoldDB" id="A0AA88I7R4"/>
<dbReference type="SMART" id="SM01057">
    <property type="entry name" value="Carb_anhydrase"/>
    <property type="match status" value="1"/>
</dbReference>
<dbReference type="Gene3D" id="3.10.200.10">
    <property type="entry name" value="Alpha carbonic anhydrase"/>
    <property type="match status" value="1"/>
</dbReference>
<evidence type="ECO:0000256" key="5">
    <source>
        <dbReference type="ARBA" id="ARBA00022801"/>
    </source>
</evidence>
<dbReference type="GO" id="GO:0016787">
    <property type="term" value="F:hydrolase activity"/>
    <property type="evidence" value="ECO:0007669"/>
    <property type="project" value="UniProtKB-KW"/>
</dbReference>
<dbReference type="Gene3D" id="3.10.10.10">
    <property type="entry name" value="HIV Type 1 Reverse Transcriptase, subunit A, domain 1"/>
    <property type="match status" value="1"/>
</dbReference>
<evidence type="ECO:0000256" key="2">
    <source>
        <dbReference type="ARBA" id="ARBA00022695"/>
    </source>
</evidence>
<dbReference type="InterPro" id="IPR000477">
    <property type="entry name" value="RT_dom"/>
</dbReference>
<dbReference type="PANTHER" id="PTHR37984:SF7">
    <property type="entry name" value="INTEGRASE CATALYTIC DOMAIN-CONTAINING PROTEIN"/>
    <property type="match status" value="1"/>
</dbReference>
<gene>
    <name evidence="8" type="ORF">QYM36_002454</name>
</gene>
<dbReference type="GO" id="GO:0003964">
    <property type="term" value="F:RNA-directed DNA polymerase activity"/>
    <property type="evidence" value="ECO:0007669"/>
    <property type="project" value="UniProtKB-KW"/>
</dbReference>
<protein>
    <recommendedName>
        <fullName evidence="7">Alpha-carbonic anhydrase domain-containing protein</fullName>
    </recommendedName>
</protein>
<keyword evidence="9" id="KW-1185">Reference proteome</keyword>
<feature type="non-terminal residue" evidence="8">
    <location>
        <position position="1"/>
    </location>
</feature>
<dbReference type="Pfam" id="PF00194">
    <property type="entry name" value="Carb_anhydrase"/>
    <property type="match status" value="1"/>
</dbReference>
<dbReference type="Gene3D" id="3.30.70.270">
    <property type="match status" value="2"/>
</dbReference>
<comment type="caution">
    <text evidence="8">The sequence shown here is derived from an EMBL/GenBank/DDBJ whole genome shotgun (WGS) entry which is preliminary data.</text>
</comment>
<dbReference type="CDD" id="cd00326">
    <property type="entry name" value="alpha_CA"/>
    <property type="match status" value="1"/>
</dbReference>
<dbReference type="InterPro" id="IPR041373">
    <property type="entry name" value="RT_RNaseH"/>
</dbReference>
<dbReference type="SUPFAM" id="SSF51069">
    <property type="entry name" value="Carbonic anhydrase"/>
    <property type="match status" value="1"/>
</dbReference>
<feature type="domain" description="Alpha-carbonic anhydrase" evidence="7">
    <location>
        <begin position="1"/>
        <end position="222"/>
    </location>
</feature>